<feature type="chain" id="PRO_5046653497" evidence="1">
    <location>
        <begin position="30"/>
        <end position="379"/>
    </location>
</feature>
<organism evidence="2 3">
    <name type="scientific">Planomonospora parontospora subsp. parontospora</name>
    <dbReference type="NCBI Taxonomy" id="97194"/>
    <lineage>
        <taxon>Bacteria</taxon>
        <taxon>Bacillati</taxon>
        <taxon>Actinomycetota</taxon>
        <taxon>Actinomycetes</taxon>
        <taxon>Streptosporangiales</taxon>
        <taxon>Streptosporangiaceae</taxon>
        <taxon>Planomonospora</taxon>
    </lineage>
</organism>
<evidence type="ECO:0000313" key="2">
    <source>
        <dbReference type="EMBL" id="GII09977.1"/>
    </source>
</evidence>
<keyword evidence="3" id="KW-1185">Reference proteome</keyword>
<gene>
    <name evidence="2" type="ORF">Ppa06_37750</name>
</gene>
<accession>A0ABQ4HCY5</accession>
<dbReference type="RefSeq" id="WP_191896173.1">
    <property type="nucleotide sequence ID" value="NZ_BOOL01000030.1"/>
</dbReference>
<keyword evidence="1" id="KW-0732">Signal</keyword>
<protein>
    <submittedName>
        <fullName evidence="2">Uncharacterized protein</fullName>
    </submittedName>
</protein>
<proteinExistence type="predicted"/>
<evidence type="ECO:0000313" key="3">
    <source>
        <dbReference type="Proteomes" id="UP000633041"/>
    </source>
</evidence>
<reference evidence="2 3" key="1">
    <citation type="submission" date="2021-01" db="EMBL/GenBank/DDBJ databases">
        <title>Whole genome shotgun sequence of Planomonospora parontospora subsp. parontospora NBRC 13880.</title>
        <authorList>
            <person name="Komaki H."/>
            <person name="Tamura T."/>
        </authorList>
    </citation>
    <scope>NUCLEOTIDE SEQUENCE [LARGE SCALE GENOMIC DNA]</scope>
    <source>
        <strain evidence="2 3">NBRC 13880</strain>
    </source>
</reference>
<dbReference type="EMBL" id="BOOL01000030">
    <property type="protein sequence ID" value="GII09977.1"/>
    <property type="molecule type" value="Genomic_DNA"/>
</dbReference>
<sequence length="379" mass="40924">MKPGSSRRLAAMATGAAVLAGMAAPTAAAADPAPRPTAAVTHVPAVTRPMAPAPRPSAVATYVHPARTELLNPAPRPTATVSHRLALTGPVLPTPRLTAVVTRPPVSIDRSLRPTPRVTGPLTPFSTLGVDLRVKAKDCNRFALEGHIDYFGPRREGAYGWTFFGEFNPHEPITMGGTTVVEREYDTRTKEDGRHGRASLWVGTTSGDTLQHRDEIGFTSWCARRTRDTDGPPGTPTPVLWHPKVVAAVKPPVATHTRGDEEYFDSENSGPCPAAARTFTGAITYNGPIPESGEATVTYRWVRHDFGTDPVKSEPRTARFRRSGQTVAVHDSWIPRLKESGKAAGTARMIDIDDGVTDTFEHPDPRTGSVVDRYMCTSE</sequence>
<dbReference type="Proteomes" id="UP000633041">
    <property type="component" value="Unassembled WGS sequence"/>
</dbReference>
<evidence type="ECO:0000256" key="1">
    <source>
        <dbReference type="SAM" id="SignalP"/>
    </source>
</evidence>
<name>A0ABQ4HCY5_9ACTN</name>
<comment type="caution">
    <text evidence="2">The sequence shown here is derived from an EMBL/GenBank/DDBJ whole genome shotgun (WGS) entry which is preliminary data.</text>
</comment>
<feature type="signal peptide" evidence="1">
    <location>
        <begin position="1"/>
        <end position="29"/>
    </location>
</feature>